<keyword evidence="4" id="KW-0319">Glycerol metabolism</keyword>
<dbReference type="PANTHER" id="PTHR11985">
    <property type="entry name" value="GLYCEROL-3-PHOSPHATE DEHYDROGENASE"/>
    <property type="match status" value="1"/>
</dbReference>
<comment type="caution">
    <text evidence="10">The sequence shown here is derived from an EMBL/GenBank/DDBJ whole genome shotgun (WGS) entry which is preliminary data.</text>
</comment>
<feature type="domain" description="Alpha-glycerophosphate oxidase C-terminal" evidence="9">
    <location>
        <begin position="416"/>
        <end position="542"/>
    </location>
</feature>
<comment type="cofactor">
    <cofactor evidence="1">
        <name>FAD</name>
        <dbReference type="ChEBI" id="CHEBI:57692"/>
    </cofactor>
</comment>
<dbReference type="EMBL" id="WESC01000016">
    <property type="protein sequence ID" value="KAB7738841.1"/>
    <property type="molecule type" value="Genomic_DNA"/>
</dbReference>
<dbReference type="RefSeq" id="WP_152217292.1">
    <property type="nucleotide sequence ID" value="NZ_WESC01000016.1"/>
</dbReference>
<evidence type="ECO:0000256" key="2">
    <source>
        <dbReference type="ARBA" id="ARBA00007330"/>
    </source>
</evidence>
<evidence type="ECO:0000256" key="6">
    <source>
        <dbReference type="ARBA" id="ARBA00023002"/>
    </source>
</evidence>
<keyword evidence="11" id="KW-1185">Reference proteome</keyword>
<evidence type="ECO:0000259" key="9">
    <source>
        <dbReference type="Pfam" id="PF16901"/>
    </source>
</evidence>
<proteinExistence type="inferred from homology"/>
<dbReference type="PANTHER" id="PTHR11985:SF35">
    <property type="entry name" value="ANAEROBIC GLYCEROL-3-PHOSPHATE DEHYDROGENASE SUBUNIT A"/>
    <property type="match status" value="1"/>
</dbReference>
<evidence type="ECO:0000256" key="4">
    <source>
        <dbReference type="ARBA" id="ARBA00022798"/>
    </source>
</evidence>
<dbReference type="InterPro" id="IPR036188">
    <property type="entry name" value="FAD/NAD-bd_sf"/>
</dbReference>
<dbReference type="GO" id="GO:0006071">
    <property type="term" value="P:glycerol metabolic process"/>
    <property type="evidence" value="ECO:0007669"/>
    <property type="project" value="UniProtKB-KW"/>
</dbReference>
<gene>
    <name evidence="10" type="ORF">F2P47_15500</name>
</gene>
<accession>A0A6N6VIX7</accession>
<dbReference type="SUPFAM" id="SSF51905">
    <property type="entry name" value="FAD/NAD(P)-binding domain"/>
    <property type="match status" value="1"/>
</dbReference>
<keyword evidence="5" id="KW-0274">FAD</keyword>
<dbReference type="PRINTS" id="PR01001">
    <property type="entry name" value="FADG3PDH"/>
</dbReference>
<comment type="similarity">
    <text evidence="2">Belongs to the FAD-dependent glycerol-3-phosphate dehydrogenase family.</text>
</comment>
<dbReference type="InterPro" id="IPR000447">
    <property type="entry name" value="G3P_DH_FAD-dep"/>
</dbReference>
<dbReference type="GO" id="GO:0004368">
    <property type="term" value="F:glycerol-3-phosphate dehydrogenase (quinone) activity"/>
    <property type="evidence" value="ECO:0007669"/>
    <property type="project" value="InterPro"/>
</dbReference>
<dbReference type="GO" id="GO:0046168">
    <property type="term" value="P:glycerol-3-phosphate catabolic process"/>
    <property type="evidence" value="ECO:0007669"/>
    <property type="project" value="TreeGrafter"/>
</dbReference>
<evidence type="ECO:0000313" key="11">
    <source>
        <dbReference type="Proteomes" id="UP000468901"/>
    </source>
</evidence>
<protein>
    <submittedName>
        <fullName evidence="10">FAD-dependent oxidoreductase</fullName>
    </submittedName>
</protein>
<sequence>MQRDLEKMSATAYDLIVVGGGITGASTAWDAALRGLKVALLEKEDFAHATTSGSSKLVHGGLRYLVNGELKLVRESLRERRIWENTAPHMVHPLPFILPTYGHGMKSGPVLSIGLAFYDLLSYDRNFVSDDDKKIPGFRSISREEALKLMPSLKREGLTGAKIYYDCQMFAPERLCIECIEGAVEYGADAANYAEVNDFIVESTTTSGRRIAGVKVKDRHTGKMHEIRGKVVVNAAGPWADLLMGIAEGGRPARRLIRSKGIHIITREISGKNALAIQSDIGGHFFVIPWRGHTIIGTTDTVFDDDPDKVGVTEQDLKDFISVVNDGLPGLNLKREDIVHFYVGIRPLVDTAPAQGEEGSKDSYNASRAAEVYDHEPIDGIAGLISAMGGKWTTSRHLAEQITDMVLKKLGRHAKCETHCTPVYGGEIGRLKSFITRAQKRHPHLSADVVENLVLYYGSRVDEVLATADERPGEREALLRRLAPNWPVLTVQVIHAIRHEMARHLSDVLFRRTGLGTLGSPGFPTISTVVEVMARELGWDETAIANEIAEANRYFETQSPGPRESDMKGASLAEATRGARP</sequence>
<dbReference type="AlphaFoldDB" id="A0A6N6VIX7"/>
<reference evidence="10 11" key="1">
    <citation type="submission" date="2019-09" db="EMBL/GenBank/DDBJ databases">
        <title>Parvibaculum sedimenti sp. nov., isolated from sediment.</title>
        <authorList>
            <person name="Wang Y."/>
        </authorList>
    </citation>
    <scope>NUCLEOTIDE SEQUENCE [LARGE SCALE GENOMIC DNA]</scope>
    <source>
        <strain evidence="10 11">HXT-9</strain>
    </source>
</reference>
<evidence type="ECO:0000256" key="3">
    <source>
        <dbReference type="ARBA" id="ARBA00022630"/>
    </source>
</evidence>
<evidence type="ECO:0000256" key="5">
    <source>
        <dbReference type="ARBA" id="ARBA00022827"/>
    </source>
</evidence>
<dbReference type="Gene3D" id="3.50.50.60">
    <property type="entry name" value="FAD/NAD(P)-binding domain"/>
    <property type="match status" value="1"/>
</dbReference>
<keyword evidence="6" id="KW-0560">Oxidoreductase</keyword>
<feature type="domain" description="FAD dependent oxidoreductase" evidence="8">
    <location>
        <begin position="14"/>
        <end position="394"/>
    </location>
</feature>
<dbReference type="InterPro" id="IPR031656">
    <property type="entry name" value="DAO_C"/>
</dbReference>
<evidence type="ECO:0000313" key="10">
    <source>
        <dbReference type="EMBL" id="KAB7738841.1"/>
    </source>
</evidence>
<evidence type="ECO:0000256" key="1">
    <source>
        <dbReference type="ARBA" id="ARBA00001974"/>
    </source>
</evidence>
<organism evidence="10 11">
    <name type="scientific">Parvibaculum sedimenti</name>
    <dbReference type="NCBI Taxonomy" id="2608632"/>
    <lineage>
        <taxon>Bacteria</taxon>
        <taxon>Pseudomonadati</taxon>
        <taxon>Pseudomonadota</taxon>
        <taxon>Alphaproteobacteria</taxon>
        <taxon>Hyphomicrobiales</taxon>
        <taxon>Parvibaculaceae</taxon>
        <taxon>Parvibaculum</taxon>
    </lineage>
</organism>
<evidence type="ECO:0000256" key="7">
    <source>
        <dbReference type="SAM" id="MobiDB-lite"/>
    </source>
</evidence>
<dbReference type="Gene3D" id="1.10.8.870">
    <property type="entry name" value="Alpha-glycerophosphate oxidase, cap domain"/>
    <property type="match status" value="1"/>
</dbReference>
<dbReference type="Pfam" id="PF01266">
    <property type="entry name" value="DAO"/>
    <property type="match status" value="1"/>
</dbReference>
<name>A0A6N6VIX7_9HYPH</name>
<dbReference type="Pfam" id="PF16901">
    <property type="entry name" value="DAO_C"/>
    <property type="match status" value="1"/>
</dbReference>
<feature type="region of interest" description="Disordered" evidence="7">
    <location>
        <begin position="557"/>
        <end position="581"/>
    </location>
</feature>
<dbReference type="Gene3D" id="3.30.9.10">
    <property type="entry name" value="D-Amino Acid Oxidase, subunit A, domain 2"/>
    <property type="match status" value="1"/>
</dbReference>
<dbReference type="Proteomes" id="UP000468901">
    <property type="component" value="Unassembled WGS sequence"/>
</dbReference>
<keyword evidence="3" id="KW-0285">Flavoprotein</keyword>
<dbReference type="InterPro" id="IPR006076">
    <property type="entry name" value="FAD-dep_OxRdtase"/>
</dbReference>
<dbReference type="InterPro" id="IPR038299">
    <property type="entry name" value="DAO_C_sf"/>
</dbReference>
<evidence type="ECO:0000259" key="8">
    <source>
        <dbReference type="Pfam" id="PF01266"/>
    </source>
</evidence>